<sequence length="115" mass="12808">MWQFVCIFQPQRKVSILDNSVGSARLLQFASPDRHMLYGVDVHGDAIAAVQETIEAAGFDCEFKRTGMENIHPQSFDFAVINPPFSLHLESPNLKPFPGTTWGRYGANTSALSHE</sequence>
<dbReference type="Gene3D" id="3.40.50.150">
    <property type="entry name" value="Vaccinia Virus protein VP39"/>
    <property type="match status" value="1"/>
</dbReference>
<dbReference type="InterPro" id="IPR007848">
    <property type="entry name" value="Small_mtfrase_dom"/>
</dbReference>
<keyword evidence="2" id="KW-0949">S-adenosyl-L-methionine</keyword>
<gene>
    <name evidence="4" type="ORF">LMG28138_05841</name>
</gene>
<dbReference type="EMBL" id="CADIKM010000087">
    <property type="protein sequence ID" value="CAB3806766.1"/>
    <property type="molecule type" value="Genomic_DNA"/>
</dbReference>
<dbReference type="GO" id="GO:0008170">
    <property type="term" value="F:N-methyltransferase activity"/>
    <property type="evidence" value="ECO:0007669"/>
    <property type="project" value="UniProtKB-ARBA"/>
</dbReference>
<dbReference type="Pfam" id="PF05175">
    <property type="entry name" value="MTS"/>
    <property type="match status" value="1"/>
</dbReference>
<dbReference type="GO" id="GO:0032259">
    <property type="term" value="P:methylation"/>
    <property type="evidence" value="ECO:0007669"/>
    <property type="project" value="UniProtKB-KW"/>
</dbReference>
<proteinExistence type="predicted"/>
<dbReference type="AlphaFoldDB" id="A0A6S7BNN1"/>
<evidence type="ECO:0000313" key="4">
    <source>
        <dbReference type="EMBL" id="CAB3806766.1"/>
    </source>
</evidence>
<name>A0A6S7BNN1_9BURK</name>
<keyword evidence="1" id="KW-0489">Methyltransferase</keyword>
<dbReference type="Proteomes" id="UP000494115">
    <property type="component" value="Unassembled WGS sequence"/>
</dbReference>
<keyword evidence="1" id="KW-0808">Transferase</keyword>
<dbReference type="InterPro" id="IPR029063">
    <property type="entry name" value="SAM-dependent_MTases_sf"/>
</dbReference>
<dbReference type="GO" id="GO:0003676">
    <property type="term" value="F:nucleic acid binding"/>
    <property type="evidence" value="ECO:0007669"/>
    <property type="project" value="InterPro"/>
</dbReference>
<protein>
    <recommendedName>
        <fullName evidence="3">Methyltransferase small domain-containing protein</fullName>
    </recommendedName>
</protein>
<evidence type="ECO:0000256" key="1">
    <source>
        <dbReference type="ARBA" id="ARBA00022603"/>
    </source>
</evidence>
<reference evidence="4 5" key="1">
    <citation type="submission" date="2020-04" db="EMBL/GenBank/DDBJ databases">
        <authorList>
            <person name="De Canck E."/>
        </authorList>
    </citation>
    <scope>NUCLEOTIDE SEQUENCE [LARGE SCALE GENOMIC DNA]</scope>
    <source>
        <strain evidence="4 5">LMG 28138</strain>
    </source>
</reference>
<dbReference type="GO" id="GO:0008757">
    <property type="term" value="F:S-adenosylmethionine-dependent methyltransferase activity"/>
    <property type="evidence" value="ECO:0007669"/>
    <property type="project" value="UniProtKB-ARBA"/>
</dbReference>
<evidence type="ECO:0000256" key="2">
    <source>
        <dbReference type="ARBA" id="ARBA00022691"/>
    </source>
</evidence>
<dbReference type="RefSeq" id="WP_246258062.1">
    <property type="nucleotide sequence ID" value="NZ_CADIKM010000087.1"/>
</dbReference>
<dbReference type="SUPFAM" id="SSF53335">
    <property type="entry name" value="S-adenosyl-L-methionine-dependent methyltransferases"/>
    <property type="match status" value="1"/>
</dbReference>
<accession>A0A6S7BNN1</accession>
<organism evidence="4 5">
    <name type="scientific">Pararobbsia alpina</name>
    <dbReference type="NCBI Taxonomy" id="621374"/>
    <lineage>
        <taxon>Bacteria</taxon>
        <taxon>Pseudomonadati</taxon>
        <taxon>Pseudomonadota</taxon>
        <taxon>Betaproteobacteria</taxon>
        <taxon>Burkholderiales</taxon>
        <taxon>Burkholderiaceae</taxon>
        <taxon>Pararobbsia</taxon>
    </lineage>
</organism>
<evidence type="ECO:0000259" key="3">
    <source>
        <dbReference type="Pfam" id="PF05175"/>
    </source>
</evidence>
<dbReference type="InterPro" id="IPR002052">
    <property type="entry name" value="DNA_methylase_N6_adenine_CS"/>
</dbReference>
<evidence type="ECO:0000313" key="5">
    <source>
        <dbReference type="Proteomes" id="UP000494115"/>
    </source>
</evidence>
<keyword evidence="5" id="KW-1185">Reference proteome</keyword>
<dbReference type="PROSITE" id="PS00092">
    <property type="entry name" value="N6_MTASE"/>
    <property type="match status" value="1"/>
</dbReference>
<feature type="domain" description="Methyltransferase small" evidence="3">
    <location>
        <begin position="30"/>
        <end position="89"/>
    </location>
</feature>